<dbReference type="GO" id="GO:0042795">
    <property type="term" value="P:snRNA transcription by RNA polymerase II"/>
    <property type="evidence" value="ECO:0007669"/>
    <property type="project" value="TreeGrafter"/>
</dbReference>
<proteinExistence type="predicted"/>
<dbReference type="InterPro" id="IPR019188">
    <property type="entry name" value="SNAPC1"/>
</dbReference>
<organism evidence="2">
    <name type="scientific">Coccolithus braarudii</name>
    <dbReference type="NCBI Taxonomy" id="221442"/>
    <lineage>
        <taxon>Eukaryota</taxon>
        <taxon>Haptista</taxon>
        <taxon>Haptophyta</taxon>
        <taxon>Prymnesiophyceae</taxon>
        <taxon>Coccolithales</taxon>
        <taxon>Coccolithaceae</taxon>
        <taxon>Coccolithus</taxon>
    </lineage>
</organism>
<dbReference type="Pfam" id="PF09808">
    <property type="entry name" value="SNAPC1"/>
    <property type="match status" value="1"/>
</dbReference>
<accession>A0A7S0LK26</accession>
<dbReference type="AlphaFoldDB" id="A0A7S0LK26"/>
<name>A0A7S0LK26_9EUKA</name>
<sequence>MSASTDPREALEMEPGHKATSTYAPLGWRIHHDILQCIERFAEGADTDHPTDHQGSFAHFAAIFAAMRFADILKTQRMCGRVPSIKETEKEYIELLLGLIVRHLLPNASSSFGRRLGALFLIHSIYRLHRAATKGEPPLVWIQEEDWAGVETLAHELRRRRHADGFRALHELWAGNAFKHLKVRHVFTTDYEAEHEAERQAARFGIKIALFRAVAAGTSKQIQQSLPALEELEDEYQRNRDAALISFGADPMPDCSLCEDLALTRETDLIKRARRHEEAEVAEEDNPDELAHQRRTQKRRGPYAPARPVLGLQSAAFARH</sequence>
<reference evidence="2" key="1">
    <citation type="submission" date="2021-01" db="EMBL/GenBank/DDBJ databases">
        <authorList>
            <person name="Corre E."/>
            <person name="Pelletier E."/>
            <person name="Niang G."/>
            <person name="Scheremetjew M."/>
            <person name="Finn R."/>
            <person name="Kale V."/>
            <person name="Holt S."/>
            <person name="Cochrane G."/>
            <person name="Meng A."/>
            <person name="Brown T."/>
            <person name="Cohen L."/>
        </authorList>
    </citation>
    <scope>NUCLEOTIDE SEQUENCE</scope>
    <source>
        <strain evidence="2">PLY182g</strain>
    </source>
</reference>
<gene>
    <name evidence="2" type="ORF">CPEL01642_LOCUS18355</name>
</gene>
<dbReference type="GO" id="GO:0043565">
    <property type="term" value="F:sequence-specific DNA binding"/>
    <property type="evidence" value="ECO:0007669"/>
    <property type="project" value="TreeGrafter"/>
</dbReference>
<dbReference type="PANTHER" id="PTHR15131:SF3">
    <property type="entry name" value="SNRNA-ACTIVATING PROTEIN COMPLEX SUBUNIT 1"/>
    <property type="match status" value="1"/>
</dbReference>
<feature type="region of interest" description="Disordered" evidence="1">
    <location>
        <begin position="276"/>
        <end position="307"/>
    </location>
</feature>
<dbReference type="PANTHER" id="PTHR15131">
    <property type="entry name" value="SMALL NUCLEAR RNA ACTIVATING COMPLEX, POLYPEPTIDE 1"/>
    <property type="match status" value="1"/>
</dbReference>
<protein>
    <submittedName>
        <fullName evidence="2">Uncharacterized protein</fullName>
    </submittedName>
</protein>
<dbReference type="GO" id="GO:0019185">
    <property type="term" value="C:snRNA-activating protein complex"/>
    <property type="evidence" value="ECO:0007669"/>
    <property type="project" value="TreeGrafter"/>
</dbReference>
<evidence type="ECO:0000256" key="1">
    <source>
        <dbReference type="SAM" id="MobiDB-lite"/>
    </source>
</evidence>
<evidence type="ECO:0000313" key="2">
    <source>
        <dbReference type="EMBL" id="CAD8614974.1"/>
    </source>
</evidence>
<dbReference type="EMBL" id="HBEY01038582">
    <property type="protein sequence ID" value="CAD8614974.1"/>
    <property type="molecule type" value="Transcribed_RNA"/>
</dbReference>
<dbReference type="GO" id="GO:0042796">
    <property type="term" value="P:snRNA transcription by RNA polymerase III"/>
    <property type="evidence" value="ECO:0007669"/>
    <property type="project" value="TreeGrafter"/>
</dbReference>